<evidence type="ECO:0000256" key="2">
    <source>
        <dbReference type="SAM" id="Phobius"/>
    </source>
</evidence>
<keyword evidence="2" id="KW-0812">Transmembrane</keyword>
<comment type="caution">
    <text evidence="3">The sequence shown here is derived from an EMBL/GenBank/DDBJ whole genome shotgun (WGS) entry which is preliminary data.</text>
</comment>
<sequence length="166" mass="18265">MSPSSAFKALTTKVNTKLEKVKCRSHKTKAAKDETQVTVEPSRVKEGVQETVITSIPEYTSEDSHELAQPPGCETRNKQQKTAKKQARREARKAKWAARRTIFKGNAKKVSEALFLPAAVVGGIVLAPVILVVDVVLFVVKLVVWLVTKIVDLLICGPALVCFVRK</sequence>
<feature type="transmembrane region" description="Helical" evidence="2">
    <location>
        <begin position="143"/>
        <end position="164"/>
    </location>
</feature>
<keyword evidence="2" id="KW-1133">Transmembrane helix</keyword>
<name>A0A0G2I4S5_9PEZI</name>
<keyword evidence="4" id="KW-1185">Reference proteome</keyword>
<reference evidence="3 4" key="2">
    <citation type="submission" date="2015-05" db="EMBL/GenBank/DDBJ databases">
        <authorList>
            <person name="Morales-Cruz A."/>
            <person name="Amrine K.C."/>
            <person name="Cantu D."/>
        </authorList>
    </citation>
    <scope>NUCLEOTIDE SEQUENCE [LARGE SCALE GENOMIC DNA]</scope>
    <source>
        <strain evidence="3">DA912</strain>
    </source>
</reference>
<evidence type="ECO:0000256" key="1">
    <source>
        <dbReference type="SAM" id="MobiDB-lite"/>
    </source>
</evidence>
<dbReference type="AlphaFoldDB" id="A0A0G2I4S5"/>
<protein>
    <submittedName>
        <fullName evidence="3">Uncharacterized protein</fullName>
    </submittedName>
</protein>
<evidence type="ECO:0000313" key="4">
    <source>
        <dbReference type="Proteomes" id="UP000034680"/>
    </source>
</evidence>
<feature type="compositionally biased region" description="Basic residues" evidence="1">
    <location>
        <begin position="78"/>
        <end position="90"/>
    </location>
</feature>
<proteinExistence type="predicted"/>
<reference evidence="3 4" key="1">
    <citation type="submission" date="2015-05" db="EMBL/GenBank/DDBJ databases">
        <title>Distinctive expansion of gene families associated with plant cell wall degradation and secondary metabolism in the genomes of grapevine trunk pathogens.</title>
        <authorList>
            <person name="Lawrence D.P."/>
            <person name="Travadon R."/>
            <person name="Rolshausen P.E."/>
            <person name="Baumgartner K."/>
        </authorList>
    </citation>
    <scope>NUCLEOTIDE SEQUENCE [LARGE SCALE GENOMIC DNA]</scope>
    <source>
        <strain evidence="3">DA912</strain>
    </source>
</reference>
<feature type="transmembrane region" description="Helical" evidence="2">
    <location>
        <begin position="114"/>
        <end position="137"/>
    </location>
</feature>
<evidence type="ECO:0000313" key="3">
    <source>
        <dbReference type="EMBL" id="KKY34895.1"/>
    </source>
</evidence>
<accession>A0A0G2I4S5</accession>
<gene>
    <name evidence="3" type="ORF">UCDDA912_g05131</name>
</gene>
<dbReference type="Proteomes" id="UP000034680">
    <property type="component" value="Unassembled WGS sequence"/>
</dbReference>
<dbReference type="EMBL" id="LCUC01000179">
    <property type="protein sequence ID" value="KKY34895.1"/>
    <property type="molecule type" value="Genomic_DNA"/>
</dbReference>
<organism evidence="3 4">
    <name type="scientific">Diaporthe ampelina</name>
    <dbReference type="NCBI Taxonomy" id="1214573"/>
    <lineage>
        <taxon>Eukaryota</taxon>
        <taxon>Fungi</taxon>
        <taxon>Dikarya</taxon>
        <taxon>Ascomycota</taxon>
        <taxon>Pezizomycotina</taxon>
        <taxon>Sordariomycetes</taxon>
        <taxon>Sordariomycetidae</taxon>
        <taxon>Diaporthales</taxon>
        <taxon>Diaporthaceae</taxon>
        <taxon>Diaporthe</taxon>
    </lineage>
</organism>
<keyword evidence="2" id="KW-0472">Membrane</keyword>
<feature type="region of interest" description="Disordered" evidence="1">
    <location>
        <begin position="59"/>
        <end position="90"/>
    </location>
</feature>